<evidence type="ECO:0008006" key="2">
    <source>
        <dbReference type="Google" id="ProtNLM"/>
    </source>
</evidence>
<evidence type="ECO:0000313" key="1">
    <source>
        <dbReference type="EMBL" id="KAL0439488.1"/>
    </source>
</evidence>
<accession>A0AAW2WDU8</accession>
<dbReference type="EMBL" id="JACGWN010000008">
    <property type="protein sequence ID" value="KAL0439488.1"/>
    <property type="molecule type" value="Genomic_DNA"/>
</dbReference>
<sequence>MKGTVAVYCRLVRWLAGRWGRCSLAHWSCICVVAAGSRGRSRLAGRSMLVAKIFACCEPQRSLRAANRAIMWGAQM</sequence>
<organism evidence="1">
    <name type="scientific">Sesamum latifolium</name>
    <dbReference type="NCBI Taxonomy" id="2727402"/>
    <lineage>
        <taxon>Eukaryota</taxon>
        <taxon>Viridiplantae</taxon>
        <taxon>Streptophyta</taxon>
        <taxon>Embryophyta</taxon>
        <taxon>Tracheophyta</taxon>
        <taxon>Spermatophyta</taxon>
        <taxon>Magnoliopsida</taxon>
        <taxon>eudicotyledons</taxon>
        <taxon>Gunneridae</taxon>
        <taxon>Pentapetalae</taxon>
        <taxon>asterids</taxon>
        <taxon>lamiids</taxon>
        <taxon>Lamiales</taxon>
        <taxon>Pedaliaceae</taxon>
        <taxon>Sesamum</taxon>
    </lineage>
</organism>
<protein>
    <recommendedName>
        <fullName evidence="2">Secreted protein</fullName>
    </recommendedName>
</protein>
<name>A0AAW2WDU8_9LAMI</name>
<reference evidence="1" key="2">
    <citation type="journal article" date="2024" name="Plant">
        <title>Genomic evolution and insights into agronomic trait innovations of Sesamum species.</title>
        <authorList>
            <person name="Miao H."/>
            <person name="Wang L."/>
            <person name="Qu L."/>
            <person name="Liu H."/>
            <person name="Sun Y."/>
            <person name="Le M."/>
            <person name="Wang Q."/>
            <person name="Wei S."/>
            <person name="Zheng Y."/>
            <person name="Lin W."/>
            <person name="Duan Y."/>
            <person name="Cao H."/>
            <person name="Xiong S."/>
            <person name="Wang X."/>
            <person name="Wei L."/>
            <person name="Li C."/>
            <person name="Ma Q."/>
            <person name="Ju M."/>
            <person name="Zhao R."/>
            <person name="Li G."/>
            <person name="Mu C."/>
            <person name="Tian Q."/>
            <person name="Mei H."/>
            <person name="Zhang T."/>
            <person name="Gao T."/>
            <person name="Zhang H."/>
        </authorList>
    </citation>
    <scope>NUCLEOTIDE SEQUENCE</scope>
    <source>
        <strain evidence="1">KEN1</strain>
    </source>
</reference>
<gene>
    <name evidence="1" type="ORF">Slati_2431800</name>
</gene>
<comment type="caution">
    <text evidence="1">The sequence shown here is derived from an EMBL/GenBank/DDBJ whole genome shotgun (WGS) entry which is preliminary data.</text>
</comment>
<reference evidence="1" key="1">
    <citation type="submission" date="2020-06" db="EMBL/GenBank/DDBJ databases">
        <authorList>
            <person name="Li T."/>
            <person name="Hu X."/>
            <person name="Zhang T."/>
            <person name="Song X."/>
            <person name="Zhang H."/>
            <person name="Dai N."/>
            <person name="Sheng W."/>
            <person name="Hou X."/>
            <person name="Wei L."/>
        </authorList>
    </citation>
    <scope>NUCLEOTIDE SEQUENCE</scope>
    <source>
        <strain evidence="1">KEN1</strain>
        <tissue evidence="1">Leaf</tissue>
    </source>
</reference>
<proteinExistence type="predicted"/>
<dbReference type="AlphaFoldDB" id="A0AAW2WDU8"/>